<reference evidence="11" key="1">
    <citation type="journal article" date="2020" name="Stud. Mycol.">
        <title>101 Dothideomycetes genomes: a test case for predicting lifestyles and emergence of pathogens.</title>
        <authorList>
            <person name="Haridas S."/>
            <person name="Albert R."/>
            <person name="Binder M."/>
            <person name="Bloem J."/>
            <person name="Labutti K."/>
            <person name="Salamov A."/>
            <person name="Andreopoulos B."/>
            <person name="Baker S."/>
            <person name="Barry K."/>
            <person name="Bills G."/>
            <person name="Bluhm B."/>
            <person name="Cannon C."/>
            <person name="Castanera R."/>
            <person name="Culley D."/>
            <person name="Daum C."/>
            <person name="Ezra D."/>
            <person name="Gonzalez J."/>
            <person name="Henrissat B."/>
            <person name="Kuo A."/>
            <person name="Liang C."/>
            <person name="Lipzen A."/>
            <person name="Lutzoni F."/>
            <person name="Magnuson J."/>
            <person name="Mondo S."/>
            <person name="Nolan M."/>
            <person name="Ohm R."/>
            <person name="Pangilinan J."/>
            <person name="Park H.-J."/>
            <person name="Ramirez L."/>
            <person name="Alfaro M."/>
            <person name="Sun H."/>
            <person name="Tritt A."/>
            <person name="Yoshinaga Y."/>
            <person name="Zwiers L.-H."/>
            <person name="Turgeon B."/>
            <person name="Goodwin S."/>
            <person name="Spatafora J."/>
            <person name="Crous P."/>
            <person name="Grigoriev I."/>
        </authorList>
    </citation>
    <scope>NUCLEOTIDE SEQUENCE</scope>
    <source>
        <strain evidence="11">CBS 269.34</strain>
    </source>
</reference>
<keyword evidence="12" id="KW-1185">Reference proteome</keyword>
<dbReference type="InterPro" id="IPR001163">
    <property type="entry name" value="Sm_dom_euk/arc"/>
</dbReference>
<name>A0A6A6QZU1_9PEZI</name>
<dbReference type="PROSITE" id="PS52002">
    <property type="entry name" value="SM"/>
    <property type="match status" value="1"/>
</dbReference>
<keyword evidence="8 9" id="KW-0687">Ribonucleoprotein</keyword>
<dbReference type="PANTHER" id="PTHR15588">
    <property type="entry name" value="LSM1"/>
    <property type="match status" value="1"/>
</dbReference>
<evidence type="ECO:0000313" key="12">
    <source>
        <dbReference type="Proteomes" id="UP000799750"/>
    </source>
</evidence>
<dbReference type="InterPro" id="IPR034103">
    <property type="entry name" value="Lsm8"/>
</dbReference>
<protein>
    <recommendedName>
        <fullName evidence="9">LSM2-LSM8 complex subunit LSM8</fullName>
    </recommendedName>
</protein>
<evidence type="ECO:0000256" key="3">
    <source>
        <dbReference type="ARBA" id="ARBA00022664"/>
    </source>
</evidence>
<keyword evidence="3 9" id="KW-0507">mRNA processing</keyword>
<dbReference type="Gene3D" id="2.30.30.100">
    <property type="match status" value="1"/>
</dbReference>
<dbReference type="GO" id="GO:0046540">
    <property type="term" value="C:U4/U6 x U5 tri-snRNP complex"/>
    <property type="evidence" value="ECO:0007669"/>
    <property type="project" value="UniProtKB-UniRule"/>
</dbReference>
<gene>
    <name evidence="9" type="primary">LSM8</name>
    <name evidence="11" type="ORF">BU16DRAFT_483882</name>
</gene>
<comment type="function">
    <text evidence="9">Plays role in pre-mRNA splicing as component of the U4/U6-U5 tri-snRNP complex that is involved in spliceosome assembly, and as component of the precatalytic spliceosome (spliceosome B complex). The heptameric LSM2-8 complex binds specifically to the 3'-terminal U-tract of U6 snRNA.</text>
</comment>
<dbReference type="SMART" id="SM00651">
    <property type="entry name" value="Sm"/>
    <property type="match status" value="1"/>
</dbReference>
<evidence type="ECO:0000256" key="1">
    <source>
        <dbReference type="ARBA" id="ARBA00004123"/>
    </source>
</evidence>
<dbReference type="Pfam" id="PF01423">
    <property type="entry name" value="LSM"/>
    <property type="match status" value="1"/>
</dbReference>
<comment type="similarity">
    <text evidence="2 9">Belongs to the snRNP Sm proteins family.</text>
</comment>
<dbReference type="CDD" id="cd01727">
    <property type="entry name" value="LSm8"/>
    <property type="match status" value="1"/>
</dbReference>
<comment type="subunit">
    <text evidence="9">LSm subunits form a heteromer with a doughnut shape.</text>
</comment>
<dbReference type="OrthoDB" id="422364at2759"/>
<dbReference type="InterPro" id="IPR047575">
    <property type="entry name" value="Sm"/>
</dbReference>
<evidence type="ECO:0000259" key="10">
    <source>
        <dbReference type="PROSITE" id="PS52002"/>
    </source>
</evidence>
<keyword evidence="6 9" id="KW-0508">mRNA splicing</keyword>
<dbReference type="PANTHER" id="PTHR15588:SF9">
    <property type="entry name" value="U6 SNRNA-ASSOCIATED SM-LIKE PROTEIN LSM8"/>
    <property type="match status" value="1"/>
</dbReference>
<evidence type="ECO:0000256" key="2">
    <source>
        <dbReference type="ARBA" id="ARBA00006850"/>
    </source>
</evidence>
<dbReference type="GO" id="GO:0005688">
    <property type="term" value="C:U6 snRNP"/>
    <property type="evidence" value="ECO:0007669"/>
    <property type="project" value="UniProtKB-UniRule"/>
</dbReference>
<sequence length="98" mass="10608">MSLSTYLNKKVCIITTDGRTLVGILISCDHNTNIVLQDTIERIIVPADSGEKSSQADQGLYMIRGDSVVVCGEVDEEIDASINWEEVKGEAIGGTKHV</sequence>
<dbReference type="GO" id="GO:0003729">
    <property type="term" value="F:mRNA binding"/>
    <property type="evidence" value="ECO:0007669"/>
    <property type="project" value="TreeGrafter"/>
</dbReference>
<dbReference type="SUPFAM" id="SSF50182">
    <property type="entry name" value="Sm-like ribonucleoproteins"/>
    <property type="match status" value="1"/>
</dbReference>
<evidence type="ECO:0000256" key="5">
    <source>
        <dbReference type="ARBA" id="ARBA00022884"/>
    </source>
</evidence>
<feature type="domain" description="Sm" evidence="10">
    <location>
        <begin position="1"/>
        <end position="77"/>
    </location>
</feature>
<dbReference type="GO" id="GO:0071011">
    <property type="term" value="C:precatalytic spliceosome"/>
    <property type="evidence" value="ECO:0007669"/>
    <property type="project" value="TreeGrafter"/>
</dbReference>
<dbReference type="GO" id="GO:0000398">
    <property type="term" value="P:mRNA splicing, via spliceosome"/>
    <property type="evidence" value="ECO:0007669"/>
    <property type="project" value="UniProtKB-UniRule"/>
</dbReference>
<evidence type="ECO:0000313" key="11">
    <source>
        <dbReference type="EMBL" id="KAF2496667.1"/>
    </source>
</evidence>
<evidence type="ECO:0000256" key="8">
    <source>
        <dbReference type="ARBA" id="ARBA00023274"/>
    </source>
</evidence>
<dbReference type="FunFam" id="2.30.30.100:FF:000027">
    <property type="entry name" value="U6 snRNA-associated Sm-like protein LSm8"/>
    <property type="match status" value="1"/>
</dbReference>
<dbReference type="Proteomes" id="UP000799750">
    <property type="component" value="Unassembled WGS sequence"/>
</dbReference>
<accession>A0A6A6QZU1</accession>
<keyword evidence="5 9" id="KW-0694">RNA-binding</keyword>
<organism evidence="11 12">
    <name type="scientific">Lophium mytilinum</name>
    <dbReference type="NCBI Taxonomy" id="390894"/>
    <lineage>
        <taxon>Eukaryota</taxon>
        <taxon>Fungi</taxon>
        <taxon>Dikarya</taxon>
        <taxon>Ascomycota</taxon>
        <taxon>Pezizomycotina</taxon>
        <taxon>Dothideomycetes</taxon>
        <taxon>Pleosporomycetidae</taxon>
        <taxon>Mytilinidiales</taxon>
        <taxon>Mytilinidiaceae</taxon>
        <taxon>Lophium</taxon>
    </lineage>
</organism>
<evidence type="ECO:0000256" key="9">
    <source>
        <dbReference type="RuleBase" id="RU365048"/>
    </source>
</evidence>
<proteinExistence type="inferred from homology"/>
<keyword evidence="7 9" id="KW-0539">Nucleus</keyword>
<evidence type="ECO:0000256" key="4">
    <source>
        <dbReference type="ARBA" id="ARBA00022728"/>
    </source>
</evidence>
<evidence type="ECO:0000256" key="7">
    <source>
        <dbReference type="ARBA" id="ARBA00023242"/>
    </source>
</evidence>
<dbReference type="InterPro" id="IPR044642">
    <property type="entry name" value="PTHR15588"/>
</dbReference>
<evidence type="ECO:0000256" key="6">
    <source>
        <dbReference type="ARBA" id="ARBA00023187"/>
    </source>
</evidence>
<keyword evidence="4 9" id="KW-0747">Spliceosome</keyword>
<dbReference type="EMBL" id="MU004187">
    <property type="protein sequence ID" value="KAF2496667.1"/>
    <property type="molecule type" value="Genomic_DNA"/>
</dbReference>
<dbReference type="AlphaFoldDB" id="A0A6A6QZU1"/>
<dbReference type="InterPro" id="IPR010920">
    <property type="entry name" value="LSM_dom_sf"/>
</dbReference>
<comment type="subcellular location">
    <subcellularLocation>
        <location evidence="1 9">Nucleus</location>
    </subcellularLocation>
</comment>